<dbReference type="Gene3D" id="3.40.630.30">
    <property type="match status" value="1"/>
</dbReference>
<evidence type="ECO:0000313" key="2">
    <source>
        <dbReference type="EMBL" id="GAD68727.1"/>
    </source>
</evidence>
<gene>
    <name evidence="2" type="ORF">VPR01S_19_00090</name>
</gene>
<name>U3A5X1_VIBPR</name>
<dbReference type="Pfam" id="PF13302">
    <property type="entry name" value="Acetyltransf_3"/>
    <property type="match status" value="1"/>
</dbReference>
<protein>
    <submittedName>
        <fullName evidence="2">Putative acetyltransferase</fullName>
    </submittedName>
</protein>
<evidence type="ECO:0000313" key="3">
    <source>
        <dbReference type="Proteomes" id="UP000016570"/>
    </source>
</evidence>
<sequence length="176" mass="19982">MFTRIIDDELELALPQPSFAPRYLELVNTQRDYLAQWLAWPTKAHNEAFFASFIRNAVKDYADGNSMVCAIIYQGEVVGNCSFNRLYHDLKKAEVGYWLSESHQGKGIMTRVVKTLIDIAFSELHMEKVELSAAVNNTASRAVAERCGMQLEAVLSHQEKIGERILDHAIYSVTRN</sequence>
<keyword evidence="3" id="KW-1185">Reference proteome</keyword>
<organism evidence="2 3">
    <name type="scientific">Vibrio proteolyticus NBRC 13287</name>
    <dbReference type="NCBI Taxonomy" id="1219065"/>
    <lineage>
        <taxon>Bacteria</taxon>
        <taxon>Pseudomonadati</taxon>
        <taxon>Pseudomonadota</taxon>
        <taxon>Gammaproteobacteria</taxon>
        <taxon>Vibrionales</taxon>
        <taxon>Vibrionaceae</taxon>
        <taxon>Vibrio</taxon>
    </lineage>
</organism>
<dbReference type="eggNOG" id="COG1670">
    <property type="taxonomic scope" value="Bacteria"/>
</dbReference>
<comment type="caution">
    <text evidence="2">The sequence shown here is derived from an EMBL/GenBank/DDBJ whole genome shotgun (WGS) entry which is preliminary data.</text>
</comment>
<dbReference type="Proteomes" id="UP000016570">
    <property type="component" value="Unassembled WGS sequence"/>
</dbReference>
<dbReference type="RefSeq" id="WP_021706695.1">
    <property type="nucleotide sequence ID" value="NZ_BATJ01000019.1"/>
</dbReference>
<keyword evidence="2" id="KW-0808">Transferase</keyword>
<dbReference type="PANTHER" id="PTHR43441:SF11">
    <property type="entry name" value="RIBOSOMAL-PROTEIN-SERINE ACETYLTRANSFERASE"/>
    <property type="match status" value="1"/>
</dbReference>
<dbReference type="InterPro" id="IPR000182">
    <property type="entry name" value="GNAT_dom"/>
</dbReference>
<dbReference type="EMBL" id="BATJ01000019">
    <property type="protein sequence ID" value="GAD68727.1"/>
    <property type="molecule type" value="Genomic_DNA"/>
</dbReference>
<dbReference type="InterPro" id="IPR051908">
    <property type="entry name" value="Ribosomal_N-acetyltransferase"/>
</dbReference>
<feature type="domain" description="N-acetyltransferase" evidence="1">
    <location>
        <begin position="24"/>
        <end position="176"/>
    </location>
</feature>
<dbReference type="PANTHER" id="PTHR43441">
    <property type="entry name" value="RIBOSOMAL-PROTEIN-SERINE ACETYLTRANSFERASE"/>
    <property type="match status" value="1"/>
</dbReference>
<dbReference type="PROSITE" id="PS51186">
    <property type="entry name" value="GNAT"/>
    <property type="match status" value="1"/>
</dbReference>
<evidence type="ECO:0000259" key="1">
    <source>
        <dbReference type="PROSITE" id="PS51186"/>
    </source>
</evidence>
<reference evidence="2 3" key="1">
    <citation type="submission" date="2013-09" db="EMBL/GenBank/DDBJ databases">
        <title>Whole genome shotgun sequence of Vibrio proteolyticus NBRC 13287.</title>
        <authorList>
            <person name="Isaki S."/>
            <person name="Hosoyama A."/>
            <person name="Numata M."/>
            <person name="Hashimoto M."/>
            <person name="Hosoyama Y."/>
            <person name="Tsuchikane K."/>
            <person name="Noguchi M."/>
            <person name="Hirakata S."/>
            <person name="Ichikawa N."/>
            <person name="Ohji S."/>
            <person name="Yamazoe A."/>
            <person name="Fujita N."/>
        </authorList>
    </citation>
    <scope>NUCLEOTIDE SEQUENCE [LARGE SCALE GENOMIC DNA]</scope>
    <source>
        <strain evidence="2 3">NBRC 13287</strain>
    </source>
</reference>
<dbReference type="GO" id="GO:0008999">
    <property type="term" value="F:protein-N-terminal-alanine acetyltransferase activity"/>
    <property type="evidence" value="ECO:0007669"/>
    <property type="project" value="TreeGrafter"/>
</dbReference>
<dbReference type="GO" id="GO:1990189">
    <property type="term" value="F:protein N-terminal-serine acetyltransferase activity"/>
    <property type="evidence" value="ECO:0007669"/>
    <property type="project" value="TreeGrafter"/>
</dbReference>
<dbReference type="GO" id="GO:0005737">
    <property type="term" value="C:cytoplasm"/>
    <property type="evidence" value="ECO:0007669"/>
    <property type="project" value="TreeGrafter"/>
</dbReference>
<dbReference type="InterPro" id="IPR016181">
    <property type="entry name" value="Acyl_CoA_acyltransferase"/>
</dbReference>
<dbReference type="CDD" id="cd04301">
    <property type="entry name" value="NAT_SF"/>
    <property type="match status" value="1"/>
</dbReference>
<dbReference type="AlphaFoldDB" id="U3A5X1"/>
<dbReference type="STRING" id="1219065.VPR01S_19_00090"/>
<dbReference type="SUPFAM" id="SSF55729">
    <property type="entry name" value="Acyl-CoA N-acyltransferases (Nat)"/>
    <property type="match status" value="1"/>
</dbReference>
<proteinExistence type="predicted"/>
<accession>U3A5X1</accession>